<evidence type="ECO:0000256" key="2">
    <source>
        <dbReference type="ARBA" id="ARBA00022552"/>
    </source>
</evidence>
<keyword evidence="5 6" id="KW-0949">S-adenosyl-L-methionine</keyword>
<dbReference type="Pfam" id="PF02527">
    <property type="entry name" value="GidB"/>
    <property type="match status" value="1"/>
</dbReference>
<dbReference type="EMBL" id="SOKU01000001">
    <property type="protein sequence ID" value="TES87198.1"/>
    <property type="molecule type" value="Genomic_DNA"/>
</dbReference>
<dbReference type="SUPFAM" id="SSF53335">
    <property type="entry name" value="S-adenosyl-L-methionine-dependent methyltransferases"/>
    <property type="match status" value="1"/>
</dbReference>
<evidence type="ECO:0000313" key="8">
    <source>
        <dbReference type="Proteomes" id="UP000320781"/>
    </source>
</evidence>
<feature type="binding site" evidence="6">
    <location>
        <position position="147"/>
    </location>
    <ligand>
        <name>S-adenosyl-L-methionine</name>
        <dbReference type="ChEBI" id="CHEBI:59789"/>
    </ligand>
</feature>
<name>A0A523QMZ3_UNCAE</name>
<comment type="subcellular location">
    <subcellularLocation>
        <location evidence="6">Cytoplasm</location>
    </subcellularLocation>
</comment>
<feature type="binding site" evidence="6">
    <location>
        <begin position="129"/>
        <end position="130"/>
    </location>
    <ligand>
        <name>S-adenosyl-L-methionine</name>
        <dbReference type="ChEBI" id="CHEBI:59789"/>
    </ligand>
</feature>
<evidence type="ECO:0000313" key="7">
    <source>
        <dbReference type="EMBL" id="TES87198.1"/>
    </source>
</evidence>
<sequence>MDQVAGILKRGGEDLGLLLSPGQIEKFLIYLDDLKRWNKKLNLTGLKKDEEIVVKHFLDSLTCAQLIENFDRNMIDVGTGAGFPSLPLKIYQPGIKLTLLESTRKKTTFLEHLVKSLGLEEVRVVWARAEEWAWGKERESYHYVVSRALASLRVTLEYTIPFLKVGGYLIVQKGPKAKEEIEAGSKALSILGARVDQLVHLKLPLTGDERYLLGIEKVKLTPCRYPRRAGIPSKRPL</sequence>
<dbReference type="EC" id="2.1.1.-" evidence="6"/>
<dbReference type="InterPro" id="IPR003682">
    <property type="entry name" value="rRNA_ssu_MeTfrase_G"/>
</dbReference>
<dbReference type="HAMAP" id="MF_00074">
    <property type="entry name" value="16SrRNA_methyltr_G"/>
    <property type="match status" value="1"/>
</dbReference>
<gene>
    <name evidence="6 7" type="primary">rsmG</name>
    <name evidence="7" type="ORF">E3J95_00035</name>
</gene>
<feature type="binding site" evidence="6">
    <location>
        <begin position="101"/>
        <end position="103"/>
    </location>
    <ligand>
        <name>S-adenosyl-L-methionine</name>
        <dbReference type="ChEBI" id="CHEBI:59789"/>
    </ligand>
</feature>
<dbReference type="InterPro" id="IPR029063">
    <property type="entry name" value="SAM-dependent_MTases_sf"/>
</dbReference>
<dbReference type="CDD" id="cd02440">
    <property type="entry name" value="AdoMet_MTases"/>
    <property type="match status" value="1"/>
</dbReference>
<dbReference type="Gene3D" id="3.40.50.150">
    <property type="entry name" value="Vaccinia Virus protein VP39"/>
    <property type="match status" value="1"/>
</dbReference>
<accession>A0A523QMZ3</accession>
<keyword evidence="2 6" id="KW-0698">rRNA processing</keyword>
<evidence type="ECO:0000256" key="5">
    <source>
        <dbReference type="ARBA" id="ARBA00022691"/>
    </source>
</evidence>
<dbReference type="PANTHER" id="PTHR31760:SF0">
    <property type="entry name" value="S-ADENOSYL-L-METHIONINE-DEPENDENT METHYLTRANSFERASES SUPERFAMILY PROTEIN"/>
    <property type="match status" value="1"/>
</dbReference>
<dbReference type="Proteomes" id="UP000320781">
    <property type="component" value="Unassembled WGS sequence"/>
</dbReference>
<evidence type="ECO:0000256" key="3">
    <source>
        <dbReference type="ARBA" id="ARBA00022603"/>
    </source>
</evidence>
<comment type="similarity">
    <text evidence="6">Belongs to the methyltransferase superfamily. RNA methyltransferase RsmG family.</text>
</comment>
<dbReference type="PIRSF" id="PIRSF003078">
    <property type="entry name" value="GidB"/>
    <property type="match status" value="1"/>
</dbReference>
<evidence type="ECO:0000256" key="4">
    <source>
        <dbReference type="ARBA" id="ARBA00022679"/>
    </source>
</evidence>
<dbReference type="GO" id="GO:0005829">
    <property type="term" value="C:cytosol"/>
    <property type="evidence" value="ECO:0007669"/>
    <property type="project" value="TreeGrafter"/>
</dbReference>
<feature type="binding site" evidence="6">
    <location>
        <position position="83"/>
    </location>
    <ligand>
        <name>S-adenosyl-L-methionine</name>
        <dbReference type="ChEBI" id="CHEBI:59789"/>
    </ligand>
</feature>
<dbReference type="FunFam" id="3.40.50.150:FF:000041">
    <property type="entry name" value="Ribosomal RNA small subunit methyltransferase G"/>
    <property type="match status" value="1"/>
</dbReference>
<dbReference type="GO" id="GO:0070043">
    <property type="term" value="F:rRNA (guanine-N7-)-methyltransferase activity"/>
    <property type="evidence" value="ECO:0007669"/>
    <property type="project" value="UniProtKB-UniRule"/>
</dbReference>
<dbReference type="NCBIfam" id="TIGR00138">
    <property type="entry name" value="rsmG_gidB"/>
    <property type="match status" value="1"/>
</dbReference>
<evidence type="ECO:0000256" key="6">
    <source>
        <dbReference type="HAMAP-Rule" id="MF_00074"/>
    </source>
</evidence>
<keyword evidence="1 6" id="KW-0963">Cytoplasm</keyword>
<keyword evidence="4 6" id="KW-0808">Transferase</keyword>
<dbReference type="PANTHER" id="PTHR31760">
    <property type="entry name" value="S-ADENOSYL-L-METHIONINE-DEPENDENT METHYLTRANSFERASES SUPERFAMILY PROTEIN"/>
    <property type="match status" value="1"/>
</dbReference>
<comment type="function">
    <text evidence="6">Specifically methylates the N7 position of a guanine in 16S rRNA.</text>
</comment>
<organism evidence="7 8">
    <name type="scientific">Aerophobetes bacterium</name>
    <dbReference type="NCBI Taxonomy" id="2030807"/>
    <lineage>
        <taxon>Bacteria</taxon>
        <taxon>Candidatus Aerophobota</taxon>
    </lineage>
</organism>
<evidence type="ECO:0000256" key="1">
    <source>
        <dbReference type="ARBA" id="ARBA00022490"/>
    </source>
</evidence>
<proteinExistence type="inferred from homology"/>
<reference evidence="7 8" key="1">
    <citation type="submission" date="2019-03" db="EMBL/GenBank/DDBJ databases">
        <title>Metabolic potential of uncultured bacteria and archaea associated with petroleum seepage in deep-sea sediments.</title>
        <authorList>
            <person name="Dong X."/>
            <person name="Hubert C."/>
        </authorList>
    </citation>
    <scope>NUCLEOTIDE SEQUENCE [LARGE SCALE GENOMIC DNA]</scope>
    <source>
        <strain evidence="7">E44_bin92</strain>
    </source>
</reference>
<keyword evidence="3 6" id="KW-0489">Methyltransferase</keyword>
<protein>
    <recommendedName>
        <fullName evidence="6">Ribosomal RNA small subunit methyltransferase G</fullName>
        <ecNumber evidence="6">2.1.1.-</ecNumber>
    </recommendedName>
    <alternativeName>
        <fullName evidence="6">16S rRNA 7-methylguanosine methyltransferase</fullName>
        <shortName evidence="6">16S rRNA m7G methyltransferase</shortName>
    </alternativeName>
</protein>
<comment type="caution">
    <text evidence="7">The sequence shown here is derived from an EMBL/GenBank/DDBJ whole genome shotgun (WGS) entry which is preliminary data.</text>
</comment>
<dbReference type="AlphaFoldDB" id="A0A523QMZ3"/>
<feature type="binding site" evidence="6">
    <location>
        <position position="78"/>
    </location>
    <ligand>
        <name>S-adenosyl-L-methionine</name>
        <dbReference type="ChEBI" id="CHEBI:59789"/>
    </ligand>
</feature>